<comment type="caution">
    <text evidence="2">The sequence shown here is derived from an EMBL/GenBank/DDBJ whole genome shotgun (WGS) entry which is preliminary data.</text>
</comment>
<dbReference type="RefSeq" id="WP_116885482.1">
    <property type="nucleotide sequence ID" value="NZ_CABMMC010000001.1"/>
</dbReference>
<dbReference type="EMBL" id="QEKH01000034">
    <property type="protein sequence ID" value="PVY36630.1"/>
    <property type="molecule type" value="Genomic_DNA"/>
</dbReference>
<proteinExistence type="predicted"/>
<keyword evidence="3" id="KW-1185">Reference proteome</keyword>
<dbReference type="Proteomes" id="UP000245959">
    <property type="component" value="Unassembled WGS sequence"/>
</dbReference>
<dbReference type="GeneID" id="78296753"/>
<keyword evidence="1" id="KW-0732">Signal</keyword>
<sequence>MKHLIILFFFLAAQQAMASTVALLGRGEAGQNLADRIFASSPEFDFVERDRIQAVLQERKLSGDRLDSVAVRRLAPLLKADLFVLVSADKEEARARLLIFEPANGFRLADKQLPAENPEQAAAGLIRQKQTLIEAPGQTVFLSATGIRDRALPRRHWIDAHRTADEFQRRLLRLDRLVLLEREELDTLIRERQLTGSFGKLAAASRLLALELGPGRSADEYFCRLLLYAPGGTVLFTAEAYSTGDDPAGTLLEKLAHYLKRTPPPPAASDDRKAEAARFFEEARWYKSSPLEEEQRMIAQYRTAWLLDPDNPEYRRALNTRLAIGYRRSPLPVPLLLERLELVNAVLGPEFGDPWTFRRKVPRGTPHLSSEPLDQILYALYEQRDRLTPEQQSRIRPVVDAYRAYLQRRHTKLREELLSLNRPGDIHISLYHYVHGSLKFLQPEFYFNPALCITQGSRQIAAMFRDIATCREKKPVPNSIYLNDEHSNTRGQLHAYLRLLPPDAAARQARVWAPQFRQEEPAGFQLLAEWLDLYAALREAPPRTRDELAGVLRPVLLRRKPCRLPSEHDELWTELIEDAGIKPDAGFAAWRFISDLLRELDSRSIPPPPPPVDRFSSERVRKFFERHRLMPLLAQAVEYSRKPYAEQVSARIGALDFPPTHFPPWSVDLAAELHPEFEIRRLYPAAASPDHLLMPVAGAAQDASGSVWLLLKRSNALTLHRIDPASGANARIHAVTDRQVMDRLAKPGGNRLSLSAGSAFLRLGDMVAELPLDGAPVRLHTDLPGKVVGVERKDDRIWFATEGIVLSGRTDGTGRRVHLSKFDDTCRAFPNADRRYQFRLRGFFAEPGEPDRFLLIGECGFVRFDADAGTLEPLLQSRLLLQPQHESMDNIQRSGESVLLCTNHPDFYAVACWNLKQKSGEFRCGGKREPQLPRNLLLPARETPPVQRWQNLPPLWGAACLRNGLLYTSGGNHIRSLLFRPDAPARTPFWFFPQLFTLFPDPDGRSILLVTRHQLFKVTPKAEVL</sequence>
<evidence type="ECO:0000256" key="1">
    <source>
        <dbReference type="SAM" id="SignalP"/>
    </source>
</evidence>
<reference evidence="2 3" key="1">
    <citation type="submission" date="2018-04" db="EMBL/GenBank/DDBJ databases">
        <title>Genomic Encyclopedia of Type Strains, Phase IV (KMG-IV): sequencing the most valuable type-strain genomes for metagenomic binning, comparative biology and taxonomic classification.</title>
        <authorList>
            <person name="Goeker M."/>
        </authorList>
    </citation>
    <scope>NUCLEOTIDE SEQUENCE [LARGE SCALE GENOMIC DNA]</scope>
    <source>
        <strain evidence="2 3">DSM 14823</strain>
    </source>
</reference>
<evidence type="ECO:0000313" key="3">
    <source>
        <dbReference type="Proteomes" id="UP000245959"/>
    </source>
</evidence>
<dbReference type="AlphaFoldDB" id="A0A2U1AJS2"/>
<organism evidence="2 3">
    <name type="scientific">Victivallis vadensis</name>
    <dbReference type="NCBI Taxonomy" id="172901"/>
    <lineage>
        <taxon>Bacteria</taxon>
        <taxon>Pseudomonadati</taxon>
        <taxon>Lentisphaerota</taxon>
        <taxon>Lentisphaeria</taxon>
        <taxon>Victivallales</taxon>
        <taxon>Victivallaceae</taxon>
        <taxon>Victivallis</taxon>
    </lineage>
</organism>
<accession>A0A2U1AJS2</accession>
<gene>
    <name evidence="2" type="ORF">C8D82_13436</name>
</gene>
<feature type="chain" id="PRO_5015607767" evidence="1">
    <location>
        <begin position="19"/>
        <end position="1025"/>
    </location>
</feature>
<evidence type="ECO:0000313" key="2">
    <source>
        <dbReference type="EMBL" id="PVY36630.1"/>
    </source>
</evidence>
<name>A0A2U1AJS2_9BACT</name>
<protein>
    <submittedName>
        <fullName evidence="2">Uncharacterized protein</fullName>
    </submittedName>
</protein>
<feature type="signal peptide" evidence="1">
    <location>
        <begin position="1"/>
        <end position="18"/>
    </location>
</feature>